<evidence type="ECO:0000313" key="2">
    <source>
        <dbReference type="EMBL" id="GAA3958657.1"/>
    </source>
</evidence>
<keyword evidence="3" id="KW-1185">Reference proteome</keyword>
<comment type="caution">
    <text evidence="2">The sequence shown here is derived from an EMBL/GenBank/DDBJ whole genome shotgun (WGS) entry which is preliminary data.</text>
</comment>
<proteinExistence type="predicted"/>
<reference evidence="3" key="1">
    <citation type="journal article" date="2019" name="Int. J. Syst. Evol. Microbiol.">
        <title>The Global Catalogue of Microorganisms (GCM) 10K type strain sequencing project: providing services to taxonomists for standard genome sequencing and annotation.</title>
        <authorList>
            <consortium name="The Broad Institute Genomics Platform"/>
            <consortium name="The Broad Institute Genome Sequencing Center for Infectious Disease"/>
            <person name="Wu L."/>
            <person name="Ma J."/>
        </authorList>
    </citation>
    <scope>NUCLEOTIDE SEQUENCE [LARGE SCALE GENOMIC DNA]</scope>
    <source>
        <strain evidence="3">JCM 16923</strain>
    </source>
</reference>
<organism evidence="2 3">
    <name type="scientific">Gordonia caeni</name>
    <dbReference type="NCBI Taxonomy" id="1007097"/>
    <lineage>
        <taxon>Bacteria</taxon>
        <taxon>Bacillati</taxon>
        <taxon>Actinomycetota</taxon>
        <taxon>Actinomycetes</taxon>
        <taxon>Mycobacteriales</taxon>
        <taxon>Gordoniaceae</taxon>
        <taxon>Gordonia</taxon>
    </lineage>
</organism>
<feature type="transmembrane region" description="Helical" evidence="1">
    <location>
        <begin position="119"/>
        <end position="141"/>
    </location>
</feature>
<accession>A0ABP7P2L9</accession>
<protein>
    <recommendedName>
        <fullName evidence="4">Integral membrane protein</fullName>
    </recommendedName>
</protein>
<evidence type="ECO:0008006" key="4">
    <source>
        <dbReference type="Google" id="ProtNLM"/>
    </source>
</evidence>
<dbReference type="EMBL" id="BAAAZW010000004">
    <property type="protein sequence ID" value="GAA3958657.1"/>
    <property type="molecule type" value="Genomic_DNA"/>
</dbReference>
<dbReference type="RefSeq" id="WP_425553013.1">
    <property type="nucleotide sequence ID" value="NZ_BAAAZW010000004.1"/>
</dbReference>
<feature type="transmembrane region" description="Helical" evidence="1">
    <location>
        <begin position="55"/>
        <end position="74"/>
    </location>
</feature>
<name>A0ABP7P2L9_9ACTN</name>
<gene>
    <name evidence="2" type="ORF">GCM10022231_17800</name>
</gene>
<keyword evidence="1" id="KW-0812">Transmembrane</keyword>
<evidence type="ECO:0000313" key="3">
    <source>
        <dbReference type="Proteomes" id="UP001418444"/>
    </source>
</evidence>
<evidence type="ECO:0000256" key="1">
    <source>
        <dbReference type="SAM" id="Phobius"/>
    </source>
</evidence>
<feature type="transmembrane region" description="Helical" evidence="1">
    <location>
        <begin position="80"/>
        <end position="99"/>
    </location>
</feature>
<dbReference type="Proteomes" id="UP001418444">
    <property type="component" value="Unassembled WGS sequence"/>
</dbReference>
<feature type="transmembrane region" description="Helical" evidence="1">
    <location>
        <begin position="12"/>
        <end position="34"/>
    </location>
</feature>
<keyword evidence="1" id="KW-1133">Transmembrane helix</keyword>
<sequence length="148" mass="15923">MVGGVELELATQIALISAGVIFLWALLLGVWKFVEISRSPVGQAHVYVDIAHRAALMYSFAAVLLAALVQFSAWPTWVNVVALAVVLAFFVGAIAAYCLHGWRRDTTNQYHPADRALTVSTIALIIGEVGGTLVIVAGFVLEQSRSWG</sequence>
<keyword evidence="1" id="KW-0472">Membrane</keyword>